<dbReference type="InterPro" id="IPR003280">
    <property type="entry name" value="2pore_dom_K_chnl"/>
</dbReference>
<feature type="region of interest" description="Disordered" evidence="8">
    <location>
        <begin position="511"/>
        <end position="531"/>
    </location>
</feature>
<feature type="compositionally biased region" description="Basic and acidic residues" evidence="8">
    <location>
        <begin position="517"/>
        <end position="531"/>
    </location>
</feature>
<feature type="compositionally biased region" description="Polar residues" evidence="8">
    <location>
        <begin position="288"/>
        <end position="301"/>
    </location>
</feature>
<evidence type="ECO:0000256" key="7">
    <source>
        <dbReference type="ARBA" id="ARBA00023303"/>
    </source>
</evidence>
<dbReference type="OrthoDB" id="297496at2759"/>
<comment type="subcellular location">
    <subcellularLocation>
        <location evidence="1">Membrane</location>
        <topology evidence="1">Multi-pass membrane protein</topology>
    </subcellularLocation>
</comment>
<gene>
    <name evidence="11" type="ORF">WR25_04176</name>
</gene>
<feature type="transmembrane region" description="Helical" evidence="9">
    <location>
        <begin position="74"/>
        <end position="98"/>
    </location>
</feature>
<accession>A0A2A2LGN6</accession>
<dbReference type="STRING" id="2018661.A0A2A2LGN6"/>
<feature type="transmembrane region" description="Helical" evidence="9">
    <location>
        <begin position="104"/>
        <end position="125"/>
    </location>
</feature>
<feature type="region of interest" description="Disordered" evidence="8">
    <location>
        <begin position="547"/>
        <end position="598"/>
    </location>
</feature>
<reference evidence="11 12" key="1">
    <citation type="journal article" date="2017" name="Curr. Biol.">
        <title>Genome architecture and evolution of a unichromosomal asexual nematode.</title>
        <authorList>
            <person name="Fradin H."/>
            <person name="Zegar C."/>
            <person name="Gutwein M."/>
            <person name="Lucas J."/>
            <person name="Kovtun M."/>
            <person name="Corcoran D."/>
            <person name="Baugh L.R."/>
            <person name="Kiontke K."/>
            <person name="Gunsalus K."/>
            <person name="Fitch D.H."/>
            <person name="Piano F."/>
        </authorList>
    </citation>
    <scope>NUCLEOTIDE SEQUENCE [LARGE SCALE GENOMIC DNA]</scope>
    <source>
        <strain evidence="11">PF1309</strain>
    </source>
</reference>
<keyword evidence="2" id="KW-0813">Transport</keyword>
<sequence>MGRLLSRGLRKLYKRLRTSRRKIAETAPIKKLSMPFQGFIKTDSQKAELTAEVNLNENEDAMKQNRMNANLESAFPISIALTILSLWILFSSLLFCIWEQEWGFLTAIYFYFVSISTVGLGDVVFHNVDYMILNFILILVGLALLSMCFNLIQAALERLLDRLLDEYIEEIEKMAEIVANDEFLDEEAMPLEFKMSGNLLTLPMKKVTTESGLFAEAKGWFAERIANNLLASRLGKVEESDEEEEEEEPEEAIETIVEEGEAGRLQRARASEVTVHERQIPAPVSMAHRQTSIVSKQSSLGSRRDSKKVLPHSRYHFQHNKPLFKTIQTLEKIKPQANDLRSMIFSKFLHSERLGKIIDETAAPQRKFATVSCQTDMEGIIEPKLRKLSSYRRRCVRIDSTSSFSTVNTSNSVVVDDDSLMSNAYCDLRFDYSDPSTPSTNRLSTCSMMRMDEDELVLPPKFSLIVSTPIPPTPRKSPTLLRIQTQLPSLAEQITPSPSLVASKHYSSDSELASSVEHSRHSGADSDSKNNERLARLCGLMPTDFDTSTISSRSTSMHDSGYEPSLSRKDRSAGKKKRVSKTDESILEEPNTNADDIV</sequence>
<dbReference type="AlphaFoldDB" id="A0A2A2LGN6"/>
<dbReference type="EMBL" id="LIAE01006799">
    <property type="protein sequence ID" value="PAV85217.1"/>
    <property type="molecule type" value="Genomic_DNA"/>
</dbReference>
<evidence type="ECO:0000313" key="11">
    <source>
        <dbReference type="EMBL" id="PAV85217.1"/>
    </source>
</evidence>
<keyword evidence="3 9" id="KW-0812">Transmembrane</keyword>
<keyword evidence="7" id="KW-0407">Ion channel</keyword>
<name>A0A2A2LGN6_9BILA</name>
<feature type="domain" description="Potassium channel" evidence="10">
    <location>
        <begin position="83"/>
        <end position="157"/>
    </location>
</feature>
<evidence type="ECO:0000256" key="9">
    <source>
        <dbReference type="SAM" id="Phobius"/>
    </source>
</evidence>
<protein>
    <recommendedName>
        <fullName evidence="10">Potassium channel domain-containing protein</fullName>
    </recommendedName>
</protein>
<dbReference type="PANTHER" id="PTHR11003">
    <property type="entry name" value="POTASSIUM CHANNEL, SUBFAMILY K"/>
    <property type="match status" value="1"/>
</dbReference>
<dbReference type="GO" id="GO:0030322">
    <property type="term" value="P:stabilization of membrane potential"/>
    <property type="evidence" value="ECO:0007669"/>
    <property type="project" value="TreeGrafter"/>
</dbReference>
<keyword evidence="5" id="KW-0406">Ion transport</keyword>
<keyword evidence="4 9" id="KW-1133">Transmembrane helix</keyword>
<dbReference type="Proteomes" id="UP000218231">
    <property type="component" value="Unassembled WGS sequence"/>
</dbReference>
<evidence type="ECO:0000256" key="1">
    <source>
        <dbReference type="ARBA" id="ARBA00004141"/>
    </source>
</evidence>
<evidence type="ECO:0000256" key="2">
    <source>
        <dbReference type="ARBA" id="ARBA00022448"/>
    </source>
</evidence>
<keyword evidence="6 9" id="KW-0472">Membrane</keyword>
<evidence type="ECO:0000256" key="8">
    <source>
        <dbReference type="SAM" id="MobiDB-lite"/>
    </source>
</evidence>
<dbReference type="Gene3D" id="1.10.287.70">
    <property type="match status" value="1"/>
</dbReference>
<dbReference type="GO" id="GO:0015271">
    <property type="term" value="F:outward rectifier potassium channel activity"/>
    <property type="evidence" value="ECO:0007669"/>
    <property type="project" value="TreeGrafter"/>
</dbReference>
<dbReference type="Pfam" id="PF07885">
    <property type="entry name" value="Ion_trans_2"/>
    <property type="match status" value="1"/>
</dbReference>
<feature type="region of interest" description="Disordered" evidence="8">
    <location>
        <begin position="285"/>
        <end position="305"/>
    </location>
</feature>
<evidence type="ECO:0000256" key="3">
    <source>
        <dbReference type="ARBA" id="ARBA00022692"/>
    </source>
</evidence>
<feature type="transmembrane region" description="Helical" evidence="9">
    <location>
        <begin position="132"/>
        <end position="152"/>
    </location>
</feature>
<organism evidence="11 12">
    <name type="scientific">Diploscapter pachys</name>
    <dbReference type="NCBI Taxonomy" id="2018661"/>
    <lineage>
        <taxon>Eukaryota</taxon>
        <taxon>Metazoa</taxon>
        <taxon>Ecdysozoa</taxon>
        <taxon>Nematoda</taxon>
        <taxon>Chromadorea</taxon>
        <taxon>Rhabditida</taxon>
        <taxon>Rhabditina</taxon>
        <taxon>Rhabditomorpha</taxon>
        <taxon>Rhabditoidea</taxon>
        <taxon>Rhabditidae</taxon>
        <taxon>Diploscapter</taxon>
    </lineage>
</organism>
<evidence type="ECO:0000256" key="4">
    <source>
        <dbReference type="ARBA" id="ARBA00022989"/>
    </source>
</evidence>
<dbReference type="GO" id="GO:0005886">
    <property type="term" value="C:plasma membrane"/>
    <property type="evidence" value="ECO:0007669"/>
    <property type="project" value="TreeGrafter"/>
</dbReference>
<feature type="compositionally biased region" description="Polar residues" evidence="8">
    <location>
        <begin position="547"/>
        <end position="558"/>
    </location>
</feature>
<dbReference type="GO" id="GO:0022841">
    <property type="term" value="F:potassium ion leak channel activity"/>
    <property type="evidence" value="ECO:0007669"/>
    <property type="project" value="TreeGrafter"/>
</dbReference>
<dbReference type="InterPro" id="IPR013099">
    <property type="entry name" value="K_chnl_dom"/>
</dbReference>
<evidence type="ECO:0000256" key="6">
    <source>
        <dbReference type="ARBA" id="ARBA00023136"/>
    </source>
</evidence>
<comment type="caution">
    <text evidence="11">The sequence shown here is derived from an EMBL/GenBank/DDBJ whole genome shotgun (WGS) entry which is preliminary data.</text>
</comment>
<evidence type="ECO:0000259" key="10">
    <source>
        <dbReference type="Pfam" id="PF07885"/>
    </source>
</evidence>
<keyword evidence="12" id="KW-1185">Reference proteome</keyword>
<dbReference type="SUPFAM" id="SSF81324">
    <property type="entry name" value="Voltage-gated potassium channels"/>
    <property type="match status" value="1"/>
</dbReference>
<dbReference type="PANTHER" id="PTHR11003:SF152">
    <property type="entry name" value="TWIK FAMILY OF POTASSIUM CHANNELS PROTEIN 12"/>
    <property type="match status" value="1"/>
</dbReference>
<proteinExistence type="predicted"/>
<evidence type="ECO:0000256" key="5">
    <source>
        <dbReference type="ARBA" id="ARBA00023065"/>
    </source>
</evidence>
<evidence type="ECO:0000313" key="12">
    <source>
        <dbReference type="Proteomes" id="UP000218231"/>
    </source>
</evidence>